<evidence type="ECO:0000313" key="4">
    <source>
        <dbReference type="Proteomes" id="UP000284407"/>
    </source>
</evidence>
<reference evidence="3 4" key="1">
    <citation type="submission" date="2018-09" db="EMBL/GenBank/DDBJ databases">
        <title>Genomic Encyclopedia of Archaeal and Bacterial Type Strains, Phase II (KMG-II): from individual species to whole genera.</title>
        <authorList>
            <person name="Goeker M."/>
        </authorList>
    </citation>
    <scope>NUCLEOTIDE SEQUENCE [LARGE SCALE GENOMIC DNA]</scope>
    <source>
        <strain evidence="3 4">DSM 11458</strain>
    </source>
</reference>
<dbReference type="RefSeq" id="WP_025061117.1">
    <property type="nucleotide sequence ID" value="NZ_RAQK01000001.1"/>
</dbReference>
<protein>
    <submittedName>
        <fullName evidence="3">YHYH protein</fullName>
    </submittedName>
</protein>
<dbReference type="STRING" id="1443111.Z949_427"/>
<feature type="chain" id="PRO_5019356193" evidence="1">
    <location>
        <begin position="27"/>
        <end position="328"/>
    </location>
</feature>
<sequence length="328" mass="34747">MDFPKLHRTALATVAAVIILPLQVQAQTTLEEVQSFFDAAQVVAGPALVDCRLSGGTKATCFSITVIAEPSSYTPGPWCPTDITEGPDKSGIWLEDGKVHVADGAFMQNLSTFYDDDTWQLFDPSSGKLNVTDSLEACLAAARPDVDPAYTNHCLQFLFEYLPEGSTQTYVIPLEPQPLMRGRSLGFAGAGIARNGVSLAAAAPTDAILGAYTIAPFDVCGGHVNLHAGYHYHAVTDCLTALSDLSDHGGQIGIAMDGYQIFAQNMTDGSTPTALDRCNGHETDDLGYHYHAGDPGSNAILGCMSAEYGCVSDDPTAVCDATARPPRH</sequence>
<evidence type="ECO:0000313" key="3">
    <source>
        <dbReference type="EMBL" id="RKE97724.1"/>
    </source>
</evidence>
<keyword evidence="1" id="KW-0732">Signal</keyword>
<comment type="caution">
    <text evidence="3">The sequence shown here is derived from an EMBL/GenBank/DDBJ whole genome shotgun (WGS) entry which is preliminary data.</text>
</comment>
<dbReference type="AlphaFoldDB" id="A0A420DTS3"/>
<organism evidence="3 4">
    <name type="scientific">Sulfitobacter guttiformis</name>
    <dbReference type="NCBI Taxonomy" id="74349"/>
    <lineage>
        <taxon>Bacteria</taxon>
        <taxon>Pseudomonadati</taxon>
        <taxon>Pseudomonadota</taxon>
        <taxon>Alphaproteobacteria</taxon>
        <taxon>Rhodobacterales</taxon>
        <taxon>Roseobacteraceae</taxon>
        <taxon>Sulfitobacter</taxon>
    </lineage>
</organism>
<dbReference type="Pfam" id="PF14240">
    <property type="entry name" value="YHYH"/>
    <property type="match status" value="1"/>
</dbReference>
<dbReference type="Proteomes" id="UP000284407">
    <property type="component" value="Unassembled WGS sequence"/>
</dbReference>
<dbReference type="InterPro" id="IPR025924">
    <property type="entry name" value="YHYH_dom"/>
</dbReference>
<proteinExistence type="predicted"/>
<gene>
    <name evidence="3" type="ORF">C8N30_2348</name>
</gene>
<dbReference type="EMBL" id="RAQK01000001">
    <property type="protein sequence ID" value="RKE97724.1"/>
    <property type="molecule type" value="Genomic_DNA"/>
</dbReference>
<name>A0A420DTS3_9RHOB</name>
<feature type="signal peptide" evidence="1">
    <location>
        <begin position="1"/>
        <end position="26"/>
    </location>
</feature>
<accession>A0A420DTS3</accession>
<evidence type="ECO:0000259" key="2">
    <source>
        <dbReference type="Pfam" id="PF14240"/>
    </source>
</evidence>
<keyword evidence="4" id="KW-1185">Reference proteome</keyword>
<evidence type="ECO:0000256" key="1">
    <source>
        <dbReference type="SAM" id="SignalP"/>
    </source>
</evidence>
<feature type="domain" description="YHYH" evidence="2">
    <location>
        <begin position="170"/>
        <end position="270"/>
    </location>
</feature>